<accession>A0A5C8HTL9</accession>
<evidence type="ECO:0000313" key="3">
    <source>
        <dbReference type="Proteomes" id="UP000321034"/>
    </source>
</evidence>
<dbReference type="AlphaFoldDB" id="A0A5C8HTL9"/>
<evidence type="ECO:0008006" key="4">
    <source>
        <dbReference type="Google" id="ProtNLM"/>
    </source>
</evidence>
<sequence length="109" mass="11092">MISKTAIAATIVAAGALLTAAPASAASTAHCSSLGLDRVSVFPNQDYIVGSCTPANPRSGAQMQFIVTCHVTGVRNVYVTLNYGASFRADTGCGGWGAQSVTYSPTYVG</sequence>
<protein>
    <recommendedName>
        <fullName evidence="4">Secreted protein</fullName>
    </recommendedName>
</protein>
<reference evidence="2 3" key="1">
    <citation type="submission" date="2019-08" db="EMBL/GenBank/DDBJ databases">
        <authorList>
            <person name="Dong K."/>
        </authorList>
    </citation>
    <scope>NUCLEOTIDE SEQUENCE [LARGE SCALE GENOMIC DNA]</scope>
    <source>
        <strain evidence="2 3">JCM14558</strain>
    </source>
</reference>
<evidence type="ECO:0000256" key="1">
    <source>
        <dbReference type="SAM" id="SignalP"/>
    </source>
</evidence>
<keyword evidence="1" id="KW-0732">Signal</keyword>
<keyword evidence="3" id="KW-1185">Reference proteome</keyword>
<proteinExistence type="predicted"/>
<comment type="caution">
    <text evidence="2">The sequence shown here is derived from an EMBL/GenBank/DDBJ whole genome shotgun (WGS) entry which is preliminary data.</text>
</comment>
<evidence type="ECO:0000313" key="2">
    <source>
        <dbReference type="EMBL" id="TXK09327.1"/>
    </source>
</evidence>
<dbReference type="OrthoDB" id="9941867at2"/>
<feature type="signal peptide" evidence="1">
    <location>
        <begin position="1"/>
        <end position="25"/>
    </location>
</feature>
<gene>
    <name evidence="2" type="ORF">FVP77_10280</name>
</gene>
<organism evidence="2 3">
    <name type="scientific">Microbacterium hatanonis</name>
    <dbReference type="NCBI Taxonomy" id="404366"/>
    <lineage>
        <taxon>Bacteria</taxon>
        <taxon>Bacillati</taxon>
        <taxon>Actinomycetota</taxon>
        <taxon>Actinomycetes</taxon>
        <taxon>Micrococcales</taxon>
        <taxon>Microbacteriaceae</taxon>
        <taxon>Microbacterium</taxon>
    </lineage>
</organism>
<dbReference type="RefSeq" id="WP_147894549.1">
    <property type="nucleotide sequence ID" value="NZ_BAAANR010000001.1"/>
</dbReference>
<dbReference type="Proteomes" id="UP000321034">
    <property type="component" value="Unassembled WGS sequence"/>
</dbReference>
<dbReference type="EMBL" id="VRSV01000002">
    <property type="protein sequence ID" value="TXK09327.1"/>
    <property type="molecule type" value="Genomic_DNA"/>
</dbReference>
<name>A0A5C8HTL9_9MICO</name>
<feature type="chain" id="PRO_5022933197" description="Secreted protein" evidence="1">
    <location>
        <begin position="26"/>
        <end position="109"/>
    </location>
</feature>